<protein>
    <submittedName>
        <fullName evidence="1">Uncharacterized protein</fullName>
    </submittedName>
</protein>
<dbReference type="AlphaFoldDB" id="A0A1I4FHS0"/>
<sequence length="668" mass="70907">MISRRHLIRATGIAGLTFGGASAARGKVPDVLRDLSDLAQQPPTPHPVHVPGQGWFEAATDDRPIDGILRVAGPDGVQWRRIGAHGTLQPAWFAQAQDGPDDALRLGRAIAHAEAHGPLAIDLGAARYDCRSRLVIDPTAIILRGNGAVLDFAEMPEPPRRDSLATLQYVKAAPGWRWQDDALHSDPAGSDALTLPLSLPQSGRVRVAVTLGALSGWQDYPAVFVTLNTADGTQLGGTTLLAPGQSMFEVEDHPAAATLTLRADGAARIDALTVTPQATREAILIRATKTSRQYGHKWLEGIEIAGPGGGTALHGLRFQTEADAMSSRLQLRDVTVRGFHTGMILSHRAYLIRAAGLRIACGVGLHFLGGSRDAGEMITLTDSVIDGGRIAILNNGAEFVLSGTSIDFVDQVVVGSGRVLLQGCHLEMNRPKAADAPLFDVGHGHIDIAGGTFMVTGADFDAGNQCDYIFALQSRAATAAMKEVTVYNLRSQSGALAGGPGRLDVSFVRGRRPRHMAPLVQHRADRNLLGAAPFDLRSSDTPLGAAVPYPNPDATLIIDAGTRHLWVVGQCQPGAEVGAFFRVRSDTPGTLYATVQALRGDARVAIGDSWPVTVTSDWSTYRNNSANTHPEAAGDGRMPAGFTEIALWLDLSQMTGPVECEAFFLCAV</sequence>
<dbReference type="RefSeq" id="WP_090189035.1">
    <property type="nucleotide sequence ID" value="NZ_FOTF01000009.1"/>
</dbReference>
<evidence type="ECO:0000313" key="1">
    <source>
        <dbReference type="EMBL" id="SFL17462.1"/>
    </source>
</evidence>
<dbReference type="OrthoDB" id="7807966at2"/>
<name>A0A1I4FHS0_9RHOB</name>
<proteinExistence type="predicted"/>
<accession>A0A1I4FHS0</accession>
<organism evidence="1 2">
    <name type="scientific">Loktanella salsilacus</name>
    <dbReference type="NCBI Taxonomy" id="195913"/>
    <lineage>
        <taxon>Bacteria</taxon>
        <taxon>Pseudomonadati</taxon>
        <taxon>Pseudomonadota</taxon>
        <taxon>Alphaproteobacteria</taxon>
        <taxon>Rhodobacterales</taxon>
        <taxon>Roseobacteraceae</taxon>
        <taxon>Loktanella</taxon>
    </lineage>
</organism>
<gene>
    <name evidence="1" type="ORF">SAMN04488004_109108</name>
</gene>
<evidence type="ECO:0000313" key="2">
    <source>
        <dbReference type="Proteomes" id="UP000199550"/>
    </source>
</evidence>
<dbReference type="STRING" id="195913.SAMN04488004_109108"/>
<dbReference type="Proteomes" id="UP000199550">
    <property type="component" value="Unassembled WGS sequence"/>
</dbReference>
<keyword evidence="2" id="KW-1185">Reference proteome</keyword>
<dbReference type="EMBL" id="FOTF01000009">
    <property type="protein sequence ID" value="SFL17462.1"/>
    <property type="molecule type" value="Genomic_DNA"/>
</dbReference>
<reference evidence="1 2" key="1">
    <citation type="submission" date="2016-10" db="EMBL/GenBank/DDBJ databases">
        <authorList>
            <person name="de Groot N.N."/>
        </authorList>
    </citation>
    <scope>NUCLEOTIDE SEQUENCE [LARGE SCALE GENOMIC DNA]</scope>
    <source>
        <strain evidence="1 2">DSM 16199</strain>
    </source>
</reference>